<name>A0A2V2ND90_9EURY</name>
<keyword evidence="3" id="KW-1185">Reference proteome</keyword>
<comment type="caution">
    <text evidence="2">The sequence shown here is derived from an EMBL/GenBank/DDBJ whole genome shotgun (WGS) entry which is preliminary data.</text>
</comment>
<keyword evidence="1" id="KW-0812">Transmembrane</keyword>
<feature type="transmembrane region" description="Helical" evidence="1">
    <location>
        <begin position="97"/>
        <end position="125"/>
    </location>
</feature>
<dbReference type="GeneID" id="97549719"/>
<feature type="transmembrane region" description="Helical" evidence="1">
    <location>
        <begin position="357"/>
        <end position="379"/>
    </location>
</feature>
<feature type="transmembrane region" description="Helical" evidence="1">
    <location>
        <begin position="221"/>
        <end position="239"/>
    </location>
</feature>
<evidence type="ECO:0000313" key="3">
    <source>
        <dbReference type="Proteomes" id="UP000245657"/>
    </source>
</evidence>
<evidence type="ECO:0000256" key="1">
    <source>
        <dbReference type="SAM" id="Phobius"/>
    </source>
</evidence>
<dbReference type="AlphaFoldDB" id="A0A2V2ND90"/>
<dbReference type="EMBL" id="QGMY01000002">
    <property type="protein sequence ID" value="PWR74337.1"/>
    <property type="molecule type" value="Genomic_DNA"/>
</dbReference>
<evidence type="ECO:0000313" key="2">
    <source>
        <dbReference type="EMBL" id="PWR74337.1"/>
    </source>
</evidence>
<dbReference type="Pfam" id="PF02447">
    <property type="entry name" value="GntP_permease"/>
    <property type="match status" value="1"/>
</dbReference>
<keyword evidence="1" id="KW-0472">Membrane</keyword>
<feature type="transmembrane region" description="Helical" evidence="1">
    <location>
        <begin position="274"/>
        <end position="295"/>
    </location>
</feature>
<feature type="transmembrane region" description="Helical" evidence="1">
    <location>
        <begin position="174"/>
        <end position="194"/>
    </location>
</feature>
<dbReference type="RefSeq" id="WP_109967616.1">
    <property type="nucleotide sequence ID" value="NZ_CP176093.1"/>
</dbReference>
<dbReference type="GO" id="GO:0005886">
    <property type="term" value="C:plasma membrane"/>
    <property type="evidence" value="ECO:0007669"/>
    <property type="project" value="TreeGrafter"/>
</dbReference>
<dbReference type="GO" id="GO:0015128">
    <property type="term" value="F:gluconate transmembrane transporter activity"/>
    <property type="evidence" value="ECO:0007669"/>
    <property type="project" value="InterPro"/>
</dbReference>
<dbReference type="OrthoDB" id="99138at2157"/>
<feature type="transmembrane region" description="Helical" evidence="1">
    <location>
        <begin position="56"/>
        <end position="77"/>
    </location>
</feature>
<evidence type="ECO:0008006" key="4">
    <source>
        <dbReference type="Google" id="ProtNLM"/>
    </source>
</evidence>
<gene>
    <name evidence="2" type="ORF">DK846_04095</name>
</gene>
<dbReference type="Proteomes" id="UP000245657">
    <property type="component" value="Unassembled WGS sequence"/>
</dbReference>
<sequence>MYSLLVFLLVIILISIIGIKNKMPPFFTLTGGALVFGLAMGTSLNAVLVQISQGSALIFNSFGIPILAGSVMAKYLIEQGFIQEIISDIRQIIKNPSILSSLSGFALAIPSTCPITSFLVLSPMMENFTSDRKKQSALLYLIAIGSVLGIAYVYPTPITLSLFENFSSHLSPIIYNLVAIPIALIFLGIMVMYMQKKFLKTITLEELELFPKYHEKFHPKAWAPFIVLIISIFIGIFVFNLDHLSLVQFFMLSGMITAVVVTKPDERWTGFVLGAKHAGVIIFDICGAGALGYVIQQTSFADDALGLIYKTVPLIIVPFLLAALIQTAQGSRIVTASLTSLLMAQEKISGILNPISLFLLIIAGTGVICFVTDPYFWLIHRETGDDVKTVIKYYTLPQLIFGCVTCILALGIQWFFP</sequence>
<feature type="transmembrane region" description="Helical" evidence="1">
    <location>
        <begin position="137"/>
        <end position="154"/>
    </location>
</feature>
<keyword evidence="1" id="KW-1133">Transmembrane helix</keyword>
<reference evidence="2 3" key="1">
    <citation type="submission" date="2018-05" db="EMBL/GenBank/DDBJ databases">
        <title>Draft genome of Methanospirillum lacunae Ki8-1.</title>
        <authorList>
            <person name="Dueholm M.S."/>
            <person name="Nielsen P.H."/>
            <person name="Bakmann L.F."/>
            <person name="Otzen D.E."/>
        </authorList>
    </citation>
    <scope>NUCLEOTIDE SEQUENCE [LARGE SCALE GENOMIC DNA]</scope>
    <source>
        <strain evidence="2 3">Ki8-1</strain>
    </source>
</reference>
<feature type="transmembrane region" description="Helical" evidence="1">
    <location>
        <begin position="307"/>
        <end position="325"/>
    </location>
</feature>
<feature type="transmembrane region" description="Helical" evidence="1">
    <location>
        <begin position="245"/>
        <end position="262"/>
    </location>
</feature>
<organism evidence="2 3">
    <name type="scientific">Methanospirillum lacunae</name>
    <dbReference type="NCBI Taxonomy" id="668570"/>
    <lineage>
        <taxon>Archaea</taxon>
        <taxon>Methanobacteriati</taxon>
        <taxon>Methanobacteriota</taxon>
        <taxon>Stenosarchaea group</taxon>
        <taxon>Methanomicrobia</taxon>
        <taxon>Methanomicrobiales</taxon>
        <taxon>Methanospirillaceae</taxon>
        <taxon>Methanospirillum</taxon>
    </lineage>
</organism>
<dbReference type="PANTHER" id="PTHR30354:SF11">
    <property type="entry name" value="PERMEASE"/>
    <property type="match status" value="1"/>
</dbReference>
<feature type="transmembrane region" description="Helical" evidence="1">
    <location>
        <begin position="28"/>
        <end position="49"/>
    </location>
</feature>
<accession>A0A2V2ND90</accession>
<protein>
    <recommendedName>
        <fullName evidence="4">Citrate transporter</fullName>
    </recommendedName>
</protein>
<proteinExistence type="predicted"/>
<dbReference type="PANTHER" id="PTHR30354">
    <property type="entry name" value="GNT FAMILY GLUCONATE TRANSPORTER"/>
    <property type="match status" value="1"/>
</dbReference>
<feature type="transmembrane region" description="Helical" evidence="1">
    <location>
        <begin position="399"/>
        <end position="416"/>
    </location>
</feature>
<dbReference type="InterPro" id="IPR003474">
    <property type="entry name" value="Glcn_transporter"/>
</dbReference>